<sequence length="581" mass="62577">MFVRATYYREKKTVHYFDENGEETLYIGGSFAWRMHNPGNLAKPGKRVITTSIGLAQRTSDKHSIFLIFPDKETGEKERIRLMKEVYGKDSIADMMERYAPRNENDTDGYIASISKAAGVSKDTVLNDLTDDQFSKLAAAMGRHEGYIPGTIVKLGKPADVALKDKLQKPLADQQVKAKSGDKEVPLRTDHAGNLPVMYPDLFGNVSLYYDTGFRQLEKIGDVLSEHANSAMTFVAPYFTLKTAPRVHESGKPAPAPEVHIVKANETLAGIAAKHGVSVEAMVKANNLKNPDKIFERQHLRVPGKGATAPAPAPAPTPTPTPAPAPKPAPAPAPKPAPAPAHAPAPAPKPAPTPAPAPAPKPAPTPAPRPAPAPAVAVDHQHTDKEHPVTVVSSPTLELSGRQWCARFPGSSSLNTLNAAFKPKADKFIAAMRAAGITVKLNATLRPIERSYLMYYAFRICKGDDVTKIPPQDGVNIDWAHRDAKGKADVAAAKAAARAMCAGYGVRPDSARQKVGRPGRSRHNFGGAVDMNLSSYAHKTMKDAKGDDVKIDGFSSLVAIGKTYGVLYYPAENMHWSDTGH</sequence>
<dbReference type="RefSeq" id="WP_169114482.1">
    <property type="nucleotide sequence ID" value="NZ_CP051684.1"/>
</dbReference>
<organism evidence="3 4">
    <name type="scientific">Duganella dendranthematis</name>
    <dbReference type="NCBI Taxonomy" id="2728021"/>
    <lineage>
        <taxon>Bacteria</taxon>
        <taxon>Pseudomonadati</taxon>
        <taxon>Pseudomonadota</taxon>
        <taxon>Betaproteobacteria</taxon>
        <taxon>Burkholderiales</taxon>
        <taxon>Oxalobacteraceae</taxon>
        <taxon>Telluria group</taxon>
        <taxon>Duganella</taxon>
    </lineage>
</organism>
<dbReference type="SUPFAM" id="SSF55166">
    <property type="entry name" value="Hedgehog/DD-peptidase"/>
    <property type="match status" value="1"/>
</dbReference>
<dbReference type="EMBL" id="CP051684">
    <property type="protein sequence ID" value="QJD93642.1"/>
    <property type="molecule type" value="Genomic_DNA"/>
</dbReference>
<name>A0ABX6MIL7_9BURK</name>
<evidence type="ECO:0000313" key="3">
    <source>
        <dbReference type="EMBL" id="QJD93642.1"/>
    </source>
</evidence>
<dbReference type="InterPro" id="IPR009045">
    <property type="entry name" value="Zn_M74/Hedgehog-like"/>
</dbReference>
<dbReference type="InterPro" id="IPR018392">
    <property type="entry name" value="LysM"/>
</dbReference>
<feature type="compositionally biased region" description="Pro residues" evidence="1">
    <location>
        <begin position="311"/>
        <end position="373"/>
    </location>
</feature>
<reference evidence="3 4" key="1">
    <citation type="submission" date="2020-04" db="EMBL/GenBank/DDBJ databases">
        <title>Genome sequencing of novel species.</title>
        <authorList>
            <person name="Heo J."/>
            <person name="Kim S.-J."/>
            <person name="Kim J.-S."/>
            <person name="Hong S.-B."/>
            <person name="Kwon S.-W."/>
        </authorList>
    </citation>
    <scope>NUCLEOTIDE SEQUENCE [LARGE SCALE GENOMIC DNA]</scope>
    <source>
        <strain evidence="3 4">AF9R3</strain>
    </source>
</reference>
<evidence type="ECO:0000256" key="1">
    <source>
        <dbReference type="SAM" id="MobiDB-lite"/>
    </source>
</evidence>
<dbReference type="CDD" id="cd00118">
    <property type="entry name" value="LysM"/>
    <property type="match status" value="1"/>
</dbReference>
<dbReference type="Gene3D" id="3.10.350.10">
    <property type="entry name" value="LysM domain"/>
    <property type="match status" value="1"/>
</dbReference>
<dbReference type="InterPro" id="IPR036779">
    <property type="entry name" value="LysM_dom_sf"/>
</dbReference>
<feature type="compositionally biased region" description="Basic and acidic residues" evidence="1">
    <location>
        <begin position="379"/>
        <end position="388"/>
    </location>
</feature>
<proteinExistence type="predicted"/>
<dbReference type="PROSITE" id="PS51782">
    <property type="entry name" value="LYSM"/>
    <property type="match status" value="1"/>
</dbReference>
<accession>A0ABX6MIL7</accession>
<feature type="region of interest" description="Disordered" evidence="1">
    <location>
        <begin position="304"/>
        <end position="396"/>
    </location>
</feature>
<dbReference type="SMART" id="SM00257">
    <property type="entry name" value="LysM"/>
    <property type="match status" value="1"/>
</dbReference>
<feature type="domain" description="LysM" evidence="2">
    <location>
        <begin position="258"/>
        <end position="302"/>
    </location>
</feature>
<dbReference type="Proteomes" id="UP000503117">
    <property type="component" value="Chromosome"/>
</dbReference>
<protein>
    <submittedName>
        <fullName evidence="3">LysM peptidoglycan-binding domain-containing protein</fullName>
    </submittedName>
</protein>
<evidence type="ECO:0000313" key="4">
    <source>
        <dbReference type="Proteomes" id="UP000503117"/>
    </source>
</evidence>
<dbReference type="PANTHER" id="PTHR48148">
    <property type="entry name" value="KERATINOCYTE PROLINE-RICH PROTEIN"/>
    <property type="match status" value="1"/>
</dbReference>
<keyword evidence="4" id="KW-1185">Reference proteome</keyword>
<dbReference type="PANTHER" id="PTHR48148:SF3">
    <property type="entry name" value="KERATINOCYTE PROLINE-RICH PROTEIN"/>
    <property type="match status" value="1"/>
</dbReference>
<dbReference type="SUPFAM" id="SSF54106">
    <property type="entry name" value="LysM domain"/>
    <property type="match status" value="1"/>
</dbReference>
<dbReference type="Pfam" id="PF01476">
    <property type="entry name" value="LysM"/>
    <property type="match status" value="1"/>
</dbReference>
<dbReference type="Gene3D" id="3.30.1380.10">
    <property type="match status" value="1"/>
</dbReference>
<evidence type="ECO:0000259" key="2">
    <source>
        <dbReference type="PROSITE" id="PS51782"/>
    </source>
</evidence>
<gene>
    <name evidence="3" type="ORF">HH213_28295</name>
</gene>